<reference evidence="2" key="1">
    <citation type="submission" date="2018-05" db="EMBL/GenBank/DDBJ databases">
        <authorList>
            <person name="Lanie J.A."/>
            <person name="Ng W.-L."/>
            <person name="Kazmierczak K.M."/>
            <person name="Andrzejewski T.M."/>
            <person name="Davidsen T.M."/>
            <person name="Wayne K.J."/>
            <person name="Tettelin H."/>
            <person name="Glass J.I."/>
            <person name="Rusch D."/>
            <person name="Podicherti R."/>
            <person name="Tsui H.-C.T."/>
            <person name="Winkler M.E."/>
        </authorList>
    </citation>
    <scope>NUCLEOTIDE SEQUENCE</scope>
</reference>
<dbReference type="InterPro" id="IPR013517">
    <property type="entry name" value="FG-GAP"/>
</dbReference>
<protein>
    <recommendedName>
        <fullName evidence="3">ASPIC/UnbV domain-containing protein</fullName>
    </recommendedName>
</protein>
<evidence type="ECO:0000256" key="1">
    <source>
        <dbReference type="ARBA" id="ARBA00022729"/>
    </source>
</evidence>
<dbReference type="SUPFAM" id="SSF69318">
    <property type="entry name" value="Integrin alpha N-terminal domain"/>
    <property type="match status" value="2"/>
</dbReference>
<dbReference type="EMBL" id="UINC01030904">
    <property type="protein sequence ID" value="SVB16053.1"/>
    <property type="molecule type" value="Genomic_DNA"/>
</dbReference>
<feature type="non-terminal residue" evidence="2">
    <location>
        <position position="507"/>
    </location>
</feature>
<evidence type="ECO:0008006" key="3">
    <source>
        <dbReference type="Google" id="ProtNLM"/>
    </source>
</evidence>
<dbReference type="InterPro" id="IPR028994">
    <property type="entry name" value="Integrin_alpha_N"/>
</dbReference>
<dbReference type="PANTHER" id="PTHR46580">
    <property type="entry name" value="SENSOR KINASE-RELATED"/>
    <property type="match status" value="1"/>
</dbReference>
<evidence type="ECO:0000313" key="2">
    <source>
        <dbReference type="EMBL" id="SVB16053.1"/>
    </source>
</evidence>
<gene>
    <name evidence="2" type="ORF">METZ01_LOCUS168907</name>
</gene>
<organism evidence="2">
    <name type="scientific">marine metagenome</name>
    <dbReference type="NCBI Taxonomy" id="408172"/>
    <lineage>
        <taxon>unclassified sequences</taxon>
        <taxon>metagenomes</taxon>
        <taxon>ecological metagenomes</taxon>
    </lineage>
</organism>
<dbReference type="Pfam" id="PF13517">
    <property type="entry name" value="FG-GAP_3"/>
    <property type="match status" value="2"/>
</dbReference>
<dbReference type="PANTHER" id="PTHR46580:SF4">
    <property type="entry name" value="ATP_GTP-BINDING PROTEIN"/>
    <property type="match status" value="1"/>
</dbReference>
<sequence length="507" mass="57162">MTLQHSFKISCLVLLTTIIGCMNNFNSEWYEKEHYRWRPINVGWFGNSGFSAQSLEMLGITFSNELTKELITQNRVFLNGSGVAIGDINGDGLSDLYFARLDGKNALYKNLGDWHFQDITNQSGTACDNQFSTGTVLVDIDGDKDLDLLVSSIGGPNALLINDGYGVFEDRTFDAGFSFESGGATMALADIEGDGDLDVYVSNYKKLGAKDIWDAGELLFEFVVDKSGATPRIAEEYQEHFVLEIREDRLLFLEVGEQDILLINEGNGIFNKASFFNGRFKPKNGIMEKDLKDWGLLVRFQDFDNDGDPDIYVCNDFESPDRLWINDGNGNFSSAPNFFVRNTSNASMAVDFSDVDRDGKLDFLVVDMLSQSHKRRMTQRTTEVMLGFPIGLYKNQPQYMKNTFFLNRGDNTYSEIAQFSGIQASDWSWSNLFLDVDFDGYEDMLVATGHYYDAQDQDAMINSYSRIQMSAIKKRMAEAGMGSDDENDKLNTIFLFPSLELPNVAFR</sequence>
<keyword evidence="1" id="KW-0732">Signal</keyword>
<dbReference type="Gene3D" id="2.130.10.130">
    <property type="entry name" value="Integrin alpha, N-terminal"/>
    <property type="match status" value="2"/>
</dbReference>
<proteinExistence type="predicted"/>
<name>A0A382BSK8_9ZZZZ</name>
<dbReference type="AlphaFoldDB" id="A0A382BSK8"/>
<accession>A0A382BSK8</accession>